<evidence type="ECO:0000313" key="2">
    <source>
        <dbReference type="EMBL" id="MUH34701.1"/>
    </source>
</evidence>
<dbReference type="AlphaFoldDB" id="A0A7X3D0T4"/>
<dbReference type="OrthoDB" id="1090083at2"/>
<accession>A0A7X3D0T4</accession>
<evidence type="ECO:0000256" key="1">
    <source>
        <dbReference type="SAM" id="Coils"/>
    </source>
</evidence>
<reference evidence="2 3" key="1">
    <citation type="journal article" date="2019" name="Mar. Drugs">
        <title>Comparative Genomics and CAZyme Genome Repertoires of Marine Zobellia amurskyensis KMM 3526(T) and Zobellia laminariae KMM 3676(T).</title>
        <authorList>
            <person name="Chernysheva N."/>
            <person name="Bystritskaya E."/>
            <person name="Stenkova A."/>
            <person name="Golovkin I."/>
            <person name="Nedashkovskaya O."/>
            <person name="Isaeva M."/>
        </authorList>
    </citation>
    <scope>NUCLEOTIDE SEQUENCE [LARGE SCALE GENOMIC DNA]</scope>
    <source>
        <strain evidence="2 3">KMM 3526</strain>
    </source>
</reference>
<name>A0A7X3D0T4_9FLAO</name>
<dbReference type="RefSeq" id="WP_155598704.1">
    <property type="nucleotide sequence ID" value="NZ_RCNR01000003.1"/>
</dbReference>
<keyword evidence="3" id="KW-1185">Reference proteome</keyword>
<sequence>MNTKEHIKNRMVKDAAMMWGVPANEIETSFDPIVTLLMAACASEIEKIANEVDDSQSRITEKVVQLMTPEITNGPRLAHAILYAEPIDEVTMVRPEYLFNYKKEQLYNKTSIKNKDIFFSPVRSFNLQNARVQFIATGDTIIELDNKNSNQNIVRSLTKSKLNPSTLYIGISSNLKTIFLRDVFLYFELMEGGNEELFYHHLRNTKWSVQNGKIDFIGGFDTDKAIQTSKLNSVFENVSDKTNTVCQQVINKYEKHYITLQSDSTKEIEKSQFNELEICLEENSMKSDANIRWVKIEFPRVIDNAILKHVKCSLNAFPVVNRALKSFSYSVKDYINIMPIKTEELFFDIKSIINTDGKEYRARSKDNSNMEKGTFVIRSNSVAKLDKRKAREYVLHLIELLKDESASFSFLDNDFLRSNLKVLNQVIALLEKKVSEASSNMVHTEYVALKPFKANENLLVDFWTTSGEEANNIKSGSVLSVYKGFGVKQGSCCLLTTVHGGKNQLNSQDRLNSSRRSLLSRNRVVTREDVKALCFELYGDKIGKVEIKRGYLKDISLKKGLVPCIEIVLTTNTEISTDDRELDSIGDDLRYFLEKNSINTLPFKIKILKKEAVNE</sequence>
<keyword evidence="1" id="KW-0175">Coiled coil</keyword>
<dbReference type="Proteomes" id="UP000540519">
    <property type="component" value="Unassembled WGS sequence"/>
</dbReference>
<dbReference type="EMBL" id="RCNR01000003">
    <property type="protein sequence ID" value="MUH34701.1"/>
    <property type="molecule type" value="Genomic_DNA"/>
</dbReference>
<proteinExistence type="predicted"/>
<feature type="coiled-coil region" evidence="1">
    <location>
        <begin position="413"/>
        <end position="440"/>
    </location>
</feature>
<protein>
    <submittedName>
        <fullName evidence="2">Uncharacterized protein</fullName>
    </submittedName>
</protein>
<organism evidence="2 3">
    <name type="scientific">Zobellia amurskyensis</name>
    <dbReference type="NCBI Taxonomy" id="248905"/>
    <lineage>
        <taxon>Bacteria</taxon>
        <taxon>Pseudomonadati</taxon>
        <taxon>Bacteroidota</taxon>
        <taxon>Flavobacteriia</taxon>
        <taxon>Flavobacteriales</taxon>
        <taxon>Flavobacteriaceae</taxon>
        <taxon>Zobellia</taxon>
    </lineage>
</organism>
<evidence type="ECO:0000313" key="3">
    <source>
        <dbReference type="Proteomes" id="UP000540519"/>
    </source>
</evidence>
<comment type="caution">
    <text evidence="2">The sequence shown here is derived from an EMBL/GenBank/DDBJ whole genome shotgun (WGS) entry which is preliminary data.</text>
</comment>
<gene>
    <name evidence="2" type="ORF">D9O36_02500</name>
</gene>